<dbReference type="AlphaFoldDB" id="A0A409YCE1"/>
<dbReference type="OrthoDB" id="276546at2759"/>
<keyword evidence="3" id="KW-1185">Reference proteome</keyword>
<dbReference type="InterPro" id="IPR045247">
    <property type="entry name" value="Oye-like"/>
</dbReference>
<organism evidence="2 3">
    <name type="scientific">Panaeolus cyanescens</name>
    <dbReference type="NCBI Taxonomy" id="181874"/>
    <lineage>
        <taxon>Eukaryota</taxon>
        <taxon>Fungi</taxon>
        <taxon>Dikarya</taxon>
        <taxon>Basidiomycota</taxon>
        <taxon>Agaricomycotina</taxon>
        <taxon>Agaricomycetes</taxon>
        <taxon>Agaricomycetidae</taxon>
        <taxon>Agaricales</taxon>
        <taxon>Agaricineae</taxon>
        <taxon>Galeropsidaceae</taxon>
        <taxon>Panaeolus</taxon>
    </lineage>
</organism>
<dbReference type="CDD" id="cd02933">
    <property type="entry name" value="OYE_like_FMN"/>
    <property type="match status" value="2"/>
</dbReference>
<dbReference type="EMBL" id="NHTK01001298">
    <property type="protein sequence ID" value="PPR00681.1"/>
    <property type="molecule type" value="Genomic_DNA"/>
</dbReference>
<dbReference type="PANTHER" id="PTHR22893:SF91">
    <property type="entry name" value="NADPH DEHYDROGENASE 2-RELATED"/>
    <property type="match status" value="1"/>
</dbReference>
<sequence length="694" mass="77328">MVSSTHQRADALFQPIKVGNMTLGHCVAMAPLTRFRADDNHVPLPHVVDYYTQRASVPGTLLITEATFIAPQAGGYANAPGIWSKEQLSAWRKITDAVHLKKSYIYLQLWALGRAGYPKQLQKEGNLPYVSSSPVPLADRPPSHPAPRALTIEEVKQYVEWYAQAAVNAIEAGFDGVEVHGANGYLIDQFIQDVCNKRTDEYGGSIENRTRFALEVVDAIVKRVGQKRTAIRVSPWATYQGMGMKDPLPTFTYLVNQLRDRFPDLAYLHTVEKRLEGATIADDIFVENGSDNDFIRALWTAKGKKLITAGGYTRESARKVAQEKGDIIAFGRLFISNPDLPYKLRKGLPVLKGDRSRYYTKGTDPKGYTDYPFSPEFALEQEGHSGKSHNNHIPLPQVVEYYSQRASIPGTLIITEASVIAPQAAGYEETEPGIWSRDQMEAWRKVVSAVHQKRSYIYLQLWALGRAAFPEELKKGNRPYVSASPIPLSDRASTDPPPRELTVQEIGQYIEWYAQAAENAITAGFDGVEIHAANGYLIDQFLQDVCNKRSDQYGGSIENRARFALEVVDAVVKRIGQKRTAIRISPTAPYQDMGMKDPVPTFTYLVNELLVRYPELAYLHAVEERIGGDCVENDRFGPGGTANDFIRKIWSDKGKRLITAGGYTRESATSVAQEKGDIVAFGRLFISNVSRVSL</sequence>
<evidence type="ECO:0000313" key="2">
    <source>
        <dbReference type="EMBL" id="PPR00681.1"/>
    </source>
</evidence>
<gene>
    <name evidence="2" type="ORF">CVT24_000969</name>
</gene>
<dbReference type="SUPFAM" id="SSF51395">
    <property type="entry name" value="FMN-linked oxidoreductases"/>
    <property type="match status" value="2"/>
</dbReference>
<evidence type="ECO:0000259" key="1">
    <source>
        <dbReference type="Pfam" id="PF00724"/>
    </source>
</evidence>
<dbReference type="GO" id="GO:0010181">
    <property type="term" value="F:FMN binding"/>
    <property type="evidence" value="ECO:0007669"/>
    <property type="project" value="InterPro"/>
</dbReference>
<name>A0A409YCE1_9AGAR</name>
<dbReference type="InterPro" id="IPR001155">
    <property type="entry name" value="OxRdtase_FMN_N"/>
</dbReference>
<feature type="domain" description="NADH:flavin oxidoreductase/NADH oxidase N-terminal" evidence="1">
    <location>
        <begin position="393"/>
        <end position="688"/>
    </location>
</feature>
<comment type="caution">
    <text evidence="2">The sequence shown here is derived from an EMBL/GenBank/DDBJ whole genome shotgun (WGS) entry which is preliminary data.</text>
</comment>
<dbReference type="FunFam" id="3.20.20.70:FF:000138">
    <property type="entry name" value="NADPH dehydrogenase 1"/>
    <property type="match status" value="1"/>
</dbReference>
<protein>
    <recommendedName>
        <fullName evidence="1">NADH:flavin oxidoreductase/NADH oxidase N-terminal domain-containing protein</fullName>
    </recommendedName>
</protein>
<dbReference type="GO" id="GO:0003959">
    <property type="term" value="F:NADPH dehydrogenase activity"/>
    <property type="evidence" value="ECO:0007669"/>
    <property type="project" value="TreeGrafter"/>
</dbReference>
<evidence type="ECO:0000313" key="3">
    <source>
        <dbReference type="Proteomes" id="UP000284842"/>
    </source>
</evidence>
<dbReference type="Pfam" id="PF00724">
    <property type="entry name" value="Oxidored_FMN"/>
    <property type="match status" value="2"/>
</dbReference>
<dbReference type="Proteomes" id="UP000284842">
    <property type="component" value="Unassembled WGS sequence"/>
</dbReference>
<proteinExistence type="predicted"/>
<dbReference type="PANTHER" id="PTHR22893">
    <property type="entry name" value="NADH OXIDOREDUCTASE-RELATED"/>
    <property type="match status" value="1"/>
</dbReference>
<dbReference type="Gene3D" id="3.20.20.70">
    <property type="entry name" value="Aldolase class I"/>
    <property type="match status" value="2"/>
</dbReference>
<dbReference type="InParanoid" id="A0A409YCE1"/>
<dbReference type="STRING" id="181874.A0A409YCE1"/>
<feature type="domain" description="NADH:flavin oxidoreductase/NADH oxidase N-terminal" evidence="1">
    <location>
        <begin position="12"/>
        <end position="349"/>
    </location>
</feature>
<dbReference type="InterPro" id="IPR013785">
    <property type="entry name" value="Aldolase_TIM"/>
</dbReference>
<accession>A0A409YCE1</accession>
<dbReference type="FunCoup" id="A0A409YCE1">
    <property type="interactions" value="214"/>
</dbReference>
<reference evidence="2 3" key="1">
    <citation type="journal article" date="2018" name="Evol. Lett.">
        <title>Horizontal gene cluster transfer increased hallucinogenic mushroom diversity.</title>
        <authorList>
            <person name="Reynolds H.T."/>
            <person name="Vijayakumar V."/>
            <person name="Gluck-Thaler E."/>
            <person name="Korotkin H.B."/>
            <person name="Matheny P.B."/>
            <person name="Slot J.C."/>
        </authorList>
    </citation>
    <scope>NUCLEOTIDE SEQUENCE [LARGE SCALE GENOMIC DNA]</scope>
    <source>
        <strain evidence="2 3">2629</strain>
    </source>
</reference>